<accession>A0A8C5SB50</accession>
<evidence type="ECO:0000313" key="11">
    <source>
        <dbReference type="Proteomes" id="UP000694406"/>
    </source>
</evidence>
<dbReference type="GO" id="GO:0071339">
    <property type="term" value="C:MLL1 complex"/>
    <property type="evidence" value="ECO:0007669"/>
    <property type="project" value="Ensembl"/>
</dbReference>
<feature type="region of interest" description="Disordered" evidence="7">
    <location>
        <begin position="792"/>
        <end position="840"/>
    </location>
</feature>
<dbReference type="GO" id="GO:0003682">
    <property type="term" value="F:chromatin binding"/>
    <property type="evidence" value="ECO:0007669"/>
    <property type="project" value="Ensembl"/>
</dbReference>
<evidence type="ECO:0000256" key="2">
    <source>
        <dbReference type="ARBA" id="ARBA00004496"/>
    </source>
</evidence>
<evidence type="ECO:0000256" key="6">
    <source>
        <dbReference type="ARBA" id="ARBA00023242"/>
    </source>
</evidence>
<dbReference type="GO" id="GO:0005737">
    <property type="term" value="C:cytoplasm"/>
    <property type="evidence" value="ECO:0007669"/>
    <property type="project" value="UniProtKB-SubCell"/>
</dbReference>
<evidence type="ECO:0000256" key="1">
    <source>
        <dbReference type="ARBA" id="ARBA00004123"/>
    </source>
</evidence>
<dbReference type="GO" id="GO:0005730">
    <property type="term" value="C:nucleolus"/>
    <property type="evidence" value="ECO:0007669"/>
    <property type="project" value="Ensembl"/>
</dbReference>
<dbReference type="AlphaFoldDB" id="A0A8C5SB50"/>
<dbReference type="Ensembl" id="ENSLLTT00000016593.1">
    <property type="protein sequence ID" value="ENSLLTP00000015980.1"/>
    <property type="gene ID" value="ENSLLTG00000012180.1"/>
</dbReference>
<feature type="compositionally biased region" description="Basic residues" evidence="7">
    <location>
        <begin position="1"/>
        <end position="25"/>
    </location>
</feature>
<reference evidence="10" key="1">
    <citation type="submission" date="2025-08" db="UniProtKB">
        <authorList>
            <consortium name="Ensembl"/>
        </authorList>
    </citation>
    <scope>IDENTIFICATION</scope>
</reference>
<keyword evidence="11" id="KW-1185">Reference proteome</keyword>
<feature type="compositionally biased region" description="Basic and acidic residues" evidence="7">
    <location>
        <begin position="1077"/>
        <end position="1106"/>
    </location>
</feature>
<evidence type="ECO:0000259" key="8">
    <source>
        <dbReference type="Pfam" id="PF08166"/>
    </source>
</evidence>
<feature type="domain" description="Pre-rRNA-processing protein RIX1 N-terminal" evidence="9">
    <location>
        <begin position="124"/>
        <end position="247"/>
    </location>
</feature>
<feature type="compositionally biased region" description="Pro residues" evidence="7">
    <location>
        <begin position="727"/>
        <end position="743"/>
    </location>
</feature>
<evidence type="ECO:0000256" key="4">
    <source>
        <dbReference type="ARBA" id="ARBA00022490"/>
    </source>
</evidence>
<proteinExistence type="inferred from homology"/>
<keyword evidence="5" id="KW-0677">Repeat</keyword>
<dbReference type="GO" id="GO:0032183">
    <property type="term" value="F:SUMO binding"/>
    <property type="evidence" value="ECO:0007669"/>
    <property type="project" value="Ensembl"/>
</dbReference>
<dbReference type="PANTHER" id="PTHR34105">
    <property type="entry name" value="PROLINE-, GLUTAMIC ACID- AND LEUCINE-RICH PROTEIN 1"/>
    <property type="match status" value="1"/>
</dbReference>
<evidence type="ECO:0000256" key="5">
    <source>
        <dbReference type="ARBA" id="ARBA00022737"/>
    </source>
</evidence>
<feature type="compositionally biased region" description="Pro residues" evidence="7">
    <location>
        <begin position="803"/>
        <end position="828"/>
    </location>
</feature>
<name>A0A8C5SB50_LATLA</name>
<keyword evidence="6" id="KW-0539">Nucleus</keyword>
<dbReference type="PANTHER" id="PTHR34105:SF1">
    <property type="entry name" value="PROLINE-, GLUTAMIC ACID- AND LEUCINE-RICH PROTEIN 1"/>
    <property type="match status" value="1"/>
</dbReference>
<organism evidence="10 11">
    <name type="scientific">Laticauda laticaudata</name>
    <name type="common">Blue-ringed sea krait</name>
    <name type="synonym">Blue-lipped sea krait</name>
    <dbReference type="NCBI Taxonomy" id="8630"/>
    <lineage>
        <taxon>Eukaryota</taxon>
        <taxon>Metazoa</taxon>
        <taxon>Chordata</taxon>
        <taxon>Craniata</taxon>
        <taxon>Vertebrata</taxon>
        <taxon>Euteleostomi</taxon>
        <taxon>Lepidosauria</taxon>
        <taxon>Squamata</taxon>
        <taxon>Bifurcata</taxon>
        <taxon>Unidentata</taxon>
        <taxon>Episquamata</taxon>
        <taxon>Toxicofera</taxon>
        <taxon>Serpentes</taxon>
        <taxon>Colubroidea</taxon>
        <taxon>Elapidae</taxon>
        <taxon>Laticaudinae</taxon>
        <taxon>Laticauda</taxon>
    </lineage>
</organism>
<dbReference type="GO" id="GO:0045944">
    <property type="term" value="P:positive regulation of transcription by RNA polymerase II"/>
    <property type="evidence" value="ECO:0007669"/>
    <property type="project" value="Ensembl"/>
</dbReference>
<feature type="compositionally biased region" description="Low complexity" evidence="7">
    <location>
        <begin position="34"/>
        <end position="50"/>
    </location>
</feature>
<sequence>MPRAARRPRLPPRPARRRSRPRGWRNTRWGGGVAAAAALGARRGSSSCSSPGGGGSSSSAGAASPSPPLAPSSGLALEALVGLLLPRPGASLPPPPPPPGLPGLVRCARDCGAQAQVSARSAGFEGLCLLSLLVTESGSETFAQNCLGWLRSLQHLLQSQDPPATMELAVPVLRDLLRYSAQLPEVARDIGTNHIPGLLTSLLALKPECQLPILEGCQACMTFYPRACGSLRGKLATYFLSCMDAETPHLQQLACECYALLPSLGAGFAQGLKYRESWEQQAQSLVATLHRLLGRLYEGAETEPLHYDGPGEEVLLPPREEEANPLLLAKRRFAGLAKCLCRMLRNDFGAPVAVPAQAILDLVCRALDVSVKSMSWFGDGPLRMLLLPSIHLEALDLLAALILACGPRLVRFGGALCRLFPQVLNMWRAGQDLPSPGLQRPYRLVVEGLRALAHLTGVAPPLQDSQSGCPAGHLDYDISPPSDVLKVSTTPPHPVFSPGGIGAEGGPNLALREKRSPACQEAQTVSMWAPWGAPFRKARPQANSDVCLAACKEFFLPRWLLPEALSLHPQRLQELTIPLLIRLGQADLSLGSPYASASCRRELYRLLLALSLAPAPSCPPPLHCALRLLSQGRTDPNLLVSSFCTEASVICSALLHPRVPSLQLPLPAPPAHLPGSSQVSPAVATTLSPFCPAVPVPFPALRPLPPAPGPLPAGSLGLPLSGLAAPPLPPRLLPEEPLPPPSPGTAEAAALATGAKLRRSVFVHYDKEEEEDVEISLESDSDDSVVIVPKGQLGKTTSAPNSAPVPAPPEPPPPPPAPPPLPTPPLVASPPRGCGGEGECSCAGAPALVLVSAPGWSMDGPLGRAAAPGCLCVSVASLPPAGQEEEFDEEEGDFEEMDEEEDDFDEEEEEGLTEEEEEEEGLTEEEEDEETGLPPPLPRRNEDEPPALLPAVKDGSLKLQVEEEEEDGGAGLLMEVEEEAFQPPEEEQEEEEGERTAGALLLLKAEEDPAVPLLPGAQPLPLPPLPESPGPTEQEGPSQQKEAAPAGSLPPEEAAQAGSSGDQAQGGPDSAAAGQGEPKKLPQPDEEVVEVKEEEVRAPEPGEKGSWRGWSWALCSRAKGHTHTHTLSGGPLACTKAGLMCGLGGWGGA</sequence>
<dbReference type="InterPro" id="IPR012583">
    <property type="entry name" value="RIX1_N"/>
</dbReference>
<gene>
    <name evidence="10" type="primary">PELP1</name>
</gene>
<evidence type="ECO:0000256" key="3">
    <source>
        <dbReference type="ARBA" id="ARBA00010511"/>
    </source>
</evidence>
<dbReference type="GO" id="GO:0000791">
    <property type="term" value="C:euchromatin"/>
    <property type="evidence" value="ECO:0007669"/>
    <property type="project" value="Ensembl"/>
</dbReference>
<dbReference type="SUPFAM" id="SSF48371">
    <property type="entry name" value="ARM repeat"/>
    <property type="match status" value="1"/>
</dbReference>
<evidence type="ECO:0000259" key="9">
    <source>
        <dbReference type="Pfam" id="PF08167"/>
    </source>
</evidence>
<protein>
    <submittedName>
        <fullName evidence="10">Proline, glutamate and leucine rich protein 1</fullName>
    </submittedName>
</protein>
<comment type="subcellular location">
    <subcellularLocation>
        <location evidence="2">Cytoplasm</location>
    </subcellularLocation>
    <subcellularLocation>
        <location evidence="1">Nucleus</location>
    </subcellularLocation>
</comment>
<dbReference type="InterPro" id="IPR016024">
    <property type="entry name" value="ARM-type_fold"/>
</dbReference>
<dbReference type="GO" id="GO:0071391">
    <property type="term" value="P:cellular response to estrogen stimulus"/>
    <property type="evidence" value="ECO:0007669"/>
    <property type="project" value="Ensembl"/>
</dbReference>
<dbReference type="Proteomes" id="UP000694406">
    <property type="component" value="Unplaced"/>
</dbReference>
<feature type="region of interest" description="Disordered" evidence="7">
    <location>
        <begin position="1"/>
        <end position="71"/>
    </location>
</feature>
<dbReference type="Pfam" id="PF08166">
    <property type="entry name" value="PELP1_HEAT"/>
    <property type="match status" value="1"/>
</dbReference>
<feature type="compositionally biased region" description="Acidic residues" evidence="7">
    <location>
        <begin position="975"/>
        <end position="993"/>
    </location>
</feature>
<feature type="domain" description="PELP1 middle" evidence="8">
    <location>
        <begin position="593"/>
        <end position="661"/>
    </location>
</feature>
<reference evidence="10" key="2">
    <citation type="submission" date="2025-09" db="UniProtKB">
        <authorList>
            <consortium name="Ensembl"/>
        </authorList>
    </citation>
    <scope>IDENTIFICATION</scope>
</reference>
<dbReference type="GeneTree" id="ENSGT00730000111225"/>
<feature type="compositionally biased region" description="Acidic residues" evidence="7">
    <location>
        <begin position="883"/>
        <end position="931"/>
    </location>
</feature>
<dbReference type="Pfam" id="PF08167">
    <property type="entry name" value="RIX1"/>
    <property type="match status" value="1"/>
</dbReference>
<evidence type="ECO:0000256" key="7">
    <source>
        <dbReference type="SAM" id="MobiDB-lite"/>
    </source>
</evidence>
<keyword evidence="4" id="KW-0963">Cytoplasm</keyword>
<dbReference type="InterPro" id="IPR012980">
    <property type="entry name" value="PELP1_middle"/>
</dbReference>
<feature type="region of interest" description="Disordered" evidence="7">
    <location>
        <begin position="727"/>
        <end position="751"/>
    </location>
</feature>
<feature type="region of interest" description="Disordered" evidence="7">
    <location>
        <begin position="880"/>
        <end position="1108"/>
    </location>
</feature>
<comment type="similarity">
    <text evidence="3">Belongs to the RIX1/PELP1 family.</text>
</comment>
<feature type="compositionally biased region" description="Pro residues" evidence="7">
    <location>
        <begin position="1018"/>
        <end position="1029"/>
    </location>
</feature>
<feature type="compositionally biased region" description="Low complexity" evidence="7">
    <location>
        <begin position="1054"/>
        <end position="1070"/>
    </location>
</feature>
<evidence type="ECO:0000313" key="10">
    <source>
        <dbReference type="Ensembl" id="ENSLLTP00000015980.1"/>
    </source>
</evidence>
<dbReference type="GO" id="GO:0006364">
    <property type="term" value="P:rRNA processing"/>
    <property type="evidence" value="ECO:0007669"/>
    <property type="project" value="TreeGrafter"/>
</dbReference>